<dbReference type="GO" id="GO:0009166">
    <property type="term" value="P:nucleotide catabolic process"/>
    <property type="evidence" value="ECO:0007669"/>
    <property type="project" value="InterPro"/>
</dbReference>
<organism evidence="5 6">
    <name type="scientific">Photobacterium profundum 3TCK</name>
    <dbReference type="NCBI Taxonomy" id="314280"/>
    <lineage>
        <taxon>Bacteria</taxon>
        <taxon>Pseudomonadati</taxon>
        <taxon>Pseudomonadota</taxon>
        <taxon>Gammaproteobacteria</taxon>
        <taxon>Vibrionales</taxon>
        <taxon>Vibrionaceae</taxon>
        <taxon>Photobacterium</taxon>
    </lineage>
</organism>
<dbReference type="InterPro" id="IPR008334">
    <property type="entry name" value="5'-Nucleotdase_C"/>
</dbReference>
<dbReference type="InterPro" id="IPR006179">
    <property type="entry name" value="5_nucleotidase/apyrase"/>
</dbReference>
<comment type="caution">
    <text evidence="5">The sequence shown here is derived from an EMBL/GenBank/DDBJ whole genome shotgun (WGS) entry which is preliminary data.</text>
</comment>
<dbReference type="AlphaFoldDB" id="Q1Z2R5"/>
<dbReference type="InterPro" id="IPR029052">
    <property type="entry name" value="Metallo-depent_PP-like"/>
</dbReference>
<proteinExistence type="inferred from homology"/>
<feature type="domain" description="Calcineurin-like phosphoesterase" evidence="3">
    <location>
        <begin position="41"/>
        <end position="281"/>
    </location>
</feature>
<dbReference type="GO" id="GO:0008253">
    <property type="term" value="F:5'-nucleotidase activity"/>
    <property type="evidence" value="ECO:0007669"/>
    <property type="project" value="TreeGrafter"/>
</dbReference>
<dbReference type="SUPFAM" id="SSF55816">
    <property type="entry name" value="5'-nucleotidase (syn. UDP-sugar hydrolase), C-terminal domain"/>
    <property type="match status" value="1"/>
</dbReference>
<keyword evidence="1" id="KW-0732">Signal</keyword>
<evidence type="ECO:0000256" key="2">
    <source>
        <dbReference type="RuleBase" id="RU362119"/>
    </source>
</evidence>
<dbReference type="InterPro" id="IPR004843">
    <property type="entry name" value="Calcineurin-like_PHP"/>
</dbReference>
<evidence type="ECO:0000259" key="3">
    <source>
        <dbReference type="Pfam" id="PF00149"/>
    </source>
</evidence>
<evidence type="ECO:0000313" key="6">
    <source>
        <dbReference type="Proteomes" id="UP000003789"/>
    </source>
</evidence>
<dbReference type="GO" id="GO:0030288">
    <property type="term" value="C:outer membrane-bounded periplasmic space"/>
    <property type="evidence" value="ECO:0007669"/>
    <property type="project" value="TreeGrafter"/>
</dbReference>
<dbReference type="Pfam" id="PF02872">
    <property type="entry name" value="5_nucleotid_C"/>
    <property type="match status" value="1"/>
</dbReference>
<dbReference type="Gene3D" id="3.90.780.10">
    <property type="entry name" value="5'-Nucleotidase, C-terminal domain"/>
    <property type="match status" value="1"/>
</dbReference>
<dbReference type="PANTHER" id="PTHR11575">
    <property type="entry name" value="5'-NUCLEOTIDASE-RELATED"/>
    <property type="match status" value="1"/>
</dbReference>
<gene>
    <name evidence="5" type="ORF">P3TCK_08366</name>
</gene>
<protein>
    <submittedName>
        <fullName evidence="5">Hypothetical 5`-nucleotidase</fullName>
    </submittedName>
</protein>
<dbReference type="EMBL" id="AAPH01000016">
    <property type="protein sequence ID" value="EAS42852.1"/>
    <property type="molecule type" value="Genomic_DNA"/>
</dbReference>
<dbReference type="Pfam" id="PF00149">
    <property type="entry name" value="Metallophos"/>
    <property type="match status" value="1"/>
</dbReference>
<name>Q1Z2R5_9GAMM</name>
<dbReference type="HOGENOM" id="CLU_005854_7_1_6"/>
<keyword evidence="2" id="KW-0547">Nucleotide-binding</keyword>
<evidence type="ECO:0000256" key="1">
    <source>
        <dbReference type="ARBA" id="ARBA00022729"/>
    </source>
</evidence>
<sequence length="617" mass="67684">MPSSFVYQRSFLLLHQNVAVFYFRNGEHRLLMTKHRTAKITFAHINDTHSHFEPSSISLTLPTSTLDTETSVYASCGGFSRISSAVKEAKSHAYLKEREFMFLHAGDCFQGTLYFSLYKGLANAELLNAIGVEAMALGNHELDMGNGIVADFLDCTDFPMLVANWDLSQEDQSKPNTLRDKHNVYAYDANNDVGRYIVKDVDGEPVAIFGLAIENMAGIANPDPDTSFKNVVELSNKTIDAIHYNGINKIVILSHLGYERDLLLAKEVDGVAAIIGGHTHTMQGDFTNLGYGVTDEYAKVINGTCVVQAGCNALAMGQLELDFNADGTLASATGKNQLLLGRQFTVDATRTEHLDTDTHDRVKQFLTEQSNIRFCAKDPIIENILNMKYRPAVRKLQTQHIAEITEPLRHVRIPDRKGASQIAPLVVSSFVWKARELGFNVDFGIHNAGGVRASLNPGPITCADVSGKLLPFAIGLMVYQVKGKRVRQALEGAINNAIDNGVEGTGTGSFPYVADLKYTYRCCAEEGARIESLQVQQQGQWVDLDDNAVYSSVSSGYTATGKEGYSALLDYVVEPQAVNVTMAEAFEDYARDIKQLSAPTEKLISYIPCECAQVAAS</sequence>
<dbReference type="GO" id="GO:0000166">
    <property type="term" value="F:nucleotide binding"/>
    <property type="evidence" value="ECO:0007669"/>
    <property type="project" value="UniProtKB-KW"/>
</dbReference>
<comment type="similarity">
    <text evidence="2">Belongs to the 5'-nucleotidase family.</text>
</comment>
<dbReference type="Proteomes" id="UP000003789">
    <property type="component" value="Unassembled WGS sequence"/>
</dbReference>
<feature type="domain" description="5'-Nucleotidase C-terminal" evidence="4">
    <location>
        <begin position="414"/>
        <end position="568"/>
    </location>
</feature>
<keyword evidence="2" id="KW-0378">Hydrolase</keyword>
<dbReference type="SUPFAM" id="SSF56300">
    <property type="entry name" value="Metallo-dependent phosphatases"/>
    <property type="match status" value="1"/>
</dbReference>
<dbReference type="PANTHER" id="PTHR11575:SF24">
    <property type="entry name" value="5'-NUCLEOTIDASE"/>
    <property type="match status" value="1"/>
</dbReference>
<dbReference type="GO" id="GO:0008768">
    <property type="term" value="F:UDP-sugar diphosphatase activity"/>
    <property type="evidence" value="ECO:0007669"/>
    <property type="project" value="TreeGrafter"/>
</dbReference>
<dbReference type="InterPro" id="IPR036907">
    <property type="entry name" value="5'-Nucleotdase_C_sf"/>
</dbReference>
<dbReference type="Gene3D" id="3.60.21.10">
    <property type="match status" value="1"/>
</dbReference>
<evidence type="ECO:0000313" key="5">
    <source>
        <dbReference type="EMBL" id="EAS42852.1"/>
    </source>
</evidence>
<reference evidence="5 6" key="1">
    <citation type="submission" date="2006-03" db="EMBL/GenBank/DDBJ databases">
        <authorList>
            <person name="Bartlett D.H."/>
            <person name="Valle G."/>
            <person name="Lauro F.M."/>
            <person name="Vezzi A."/>
            <person name="Simonato F."/>
            <person name="Eloe E."/>
            <person name="Vitulo N."/>
            <person name="Stratton T.K."/>
            <person name="D'angelo M."/>
            <person name="Ferriera S."/>
            <person name="Johnson J."/>
            <person name="Kravitz S."/>
            <person name="Beeson K."/>
            <person name="Sutton G."/>
            <person name="Rogers Y."/>
            <person name="Friedman R."/>
            <person name="Frazier M."/>
            <person name="Venter J.C."/>
        </authorList>
    </citation>
    <scope>NUCLEOTIDE SEQUENCE [LARGE SCALE GENOMIC DNA]</scope>
    <source>
        <strain evidence="5 6">3TCK</strain>
    </source>
</reference>
<accession>Q1Z2R5</accession>
<dbReference type="PRINTS" id="PR01607">
    <property type="entry name" value="APYRASEFAMLY"/>
</dbReference>
<evidence type="ECO:0000259" key="4">
    <source>
        <dbReference type="Pfam" id="PF02872"/>
    </source>
</evidence>